<gene>
    <name evidence="1" type="ORF">RSSM_04678</name>
</gene>
<dbReference type="OrthoDB" id="280534at2"/>
<dbReference type="GO" id="GO:0000160">
    <property type="term" value="P:phosphorelay signal transduction system"/>
    <property type="evidence" value="ECO:0007669"/>
    <property type="project" value="InterPro"/>
</dbReference>
<keyword evidence="2" id="KW-1185">Reference proteome</keyword>
<proteinExistence type="predicted"/>
<organism evidence="1 2">
    <name type="scientific">Rhodopirellula sallentina SM41</name>
    <dbReference type="NCBI Taxonomy" id="1263870"/>
    <lineage>
        <taxon>Bacteria</taxon>
        <taxon>Pseudomonadati</taxon>
        <taxon>Planctomycetota</taxon>
        <taxon>Planctomycetia</taxon>
        <taxon>Pirellulales</taxon>
        <taxon>Pirellulaceae</taxon>
        <taxon>Rhodopirellula</taxon>
    </lineage>
</organism>
<sequence length="122" mass="13381">MNAKSDMSKLSSQQRERFANALERVGDDEDILIVLAEMATEDAPELMKKLEGEIANGFLEAAAKTGHALKGLLSTFETGEPVEGLQSLIDSARQDDEKEVVHQFATLKPQLHQLVESVSELT</sequence>
<evidence type="ECO:0000313" key="2">
    <source>
        <dbReference type="Proteomes" id="UP000011885"/>
    </source>
</evidence>
<accession>M5U7T5</accession>
<protein>
    <recommendedName>
        <fullName evidence="3">HPt domain-containing protein</fullName>
    </recommendedName>
</protein>
<dbReference type="AlphaFoldDB" id="M5U7T5"/>
<reference evidence="1 2" key="1">
    <citation type="journal article" date="2013" name="Mar. Genomics">
        <title>Expression of sulfatases in Rhodopirellula baltica and the diversity of sulfatases in the genus Rhodopirellula.</title>
        <authorList>
            <person name="Wegner C.E."/>
            <person name="Richter-Heitmann T."/>
            <person name="Klindworth A."/>
            <person name="Klockow C."/>
            <person name="Richter M."/>
            <person name="Achstetter T."/>
            <person name="Glockner F.O."/>
            <person name="Harder J."/>
        </authorList>
    </citation>
    <scope>NUCLEOTIDE SEQUENCE [LARGE SCALE GENOMIC DNA]</scope>
    <source>
        <strain evidence="1 2">SM41</strain>
    </source>
</reference>
<name>M5U7T5_9BACT</name>
<dbReference type="PATRIC" id="fig|1263870.3.peg.4949"/>
<dbReference type="Gene3D" id="1.20.120.160">
    <property type="entry name" value="HPT domain"/>
    <property type="match status" value="1"/>
</dbReference>
<comment type="caution">
    <text evidence="1">The sequence shown here is derived from an EMBL/GenBank/DDBJ whole genome shotgun (WGS) entry which is preliminary data.</text>
</comment>
<dbReference type="InterPro" id="IPR036641">
    <property type="entry name" value="HPT_dom_sf"/>
</dbReference>
<dbReference type="SUPFAM" id="SSF47226">
    <property type="entry name" value="Histidine-containing phosphotransfer domain, HPT domain"/>
    <property type="match status" value="1"/>
</dbReference>
<evidence type="ECO:0000313" key="1">
    <source>
        <dbReference type="EMBL" id="EMI53931.1"/>
    </source>
</evidence>
<dbReference type="Proteomes" id="UP000011885">
    <property type="component" value="Unassembled WGS sequence"/>
</dbReference>
<dbReference type="EMBL" id="ANOH01000319">
    <property type="protein sequence ID" value="EMI53931.1"/>
    <property type="molecule type" value="Genomic_DNA"/>
</dbReference>
<evidence type="ECO:0008006" key="3">
    <source>
        <dbReference type="Google" id="ProtNLM"/>
    </source>
</evidence>